<dbReference type="EMBL" id="CP127294">
    <property type="protein sequence ID" value="WIX79104.1"/>
    <property type="molecule type" value="Genomic_DNA"/>
</dbReference>
<dbReference type="AlphaFoldDB" id="A0A9Y2MXJ7"/>
<evidence type="ECO:0000313" key="1">
    <source>
        <dbReference type="EMBL" id="WIX79104.1"/>
    </source>
</evidence>
<protein>
    <submittedName>
        <fullName evidence="1">Uncharacterized protein</fullName>
    </submittedName>
</protein>
<sequence>MSDVEGDPARPAGRWVSVRLQHRQVRVDESCCAGECPGECAADLSYDGIVISNYAQGALVSERWIPLGAEPSEEDDEVLIEQLRAAMLWQARRPPKTTTGE</sequence>
<proteinExistence type="predicted"/>
<gene>
    <name evidence="1" type="ORF">QRX50_48620</name>
</gene>
<accession>A0A9Y2MXJ7</accession>
<dbReference type="KEGG" id="acab:QRX50_48620"/>
<keyword evidence="2" id="KW-1185">Reference proteome</keyword>
<evidence type="ECO:0000313" key="2">
    <source>
        <dbReference type="Proteomes" id="UP001236014"/>
    </source>
</evidence>
<name>A0A9Y2MXJ7_9PSEU</name>
<dbReference type="RefSeq" id="WP_285969798.1">
    <property type="nucleotide sequence ID" value="NZ_CP127294.1"/>
</dbReference>
<reference evidence="1 2" key="1">
    <citation type="submission" date="2023-06" db="EMBL/GenBank/DDBJ databases">
        <authorList>
            <person name="Oyuntsetseg B."/>
            <person name="Kim S.B."/>
        </authorList>
    </citation>
    <scope>NUCLEOTIDE SEQUENCE [LARGE SCALE GENOMIC DNA]</scope>
    <source>
        <strain evidence="1 2">2-15</strain>
    </source>
</reference>
<organism evidence="1 2">
    <name type="scientific">Amycolatopsis carbonis</name>
    <dbReference type="NCBI Taxonomy" id="715471"/>
    <lineage>
        <taxon>Bacteria</taxon>
        <taxon>Bacillati</taxon>
        <taxon>Actinomycetota</taxon>
        <taxon>Actinomycetes</taxon>
        <taxon>Pseudonocardiales</taxon>
        <taxon>Pseudonocardiaceae</taxon>
        <taxon>Amycolatopsis</taxon>
    </lineage>
</organism>
<dbReference type="Proteomes" id="UP001236014">
    <property type="component" value="Chromosome"/>
</dbReference>